<evidence type="ECO:0000256" key="11">
    <source>
        <dbReference type="SAM" id="Phobius"/>
    </source>
</evidence>
<dbReference type="InterPro" id="IPR023214">
    <property type="entry name" value="HAD_sf"/>
</dbReference>
<dbReference type="PROSITE" id="PS00154">
    <property type="entry name" value="ATPASE_E1_E2"/>
    <property type="match status" value="1"/>
</dbReference>
<dbReference type="Gene3D" id="3.40.50.1000">
    <property type="entry name" value="HAD superfamily/HAD-like"/>
    <property type="match status" value="1"/>
</dbReference>
<protein>
    <submittedName>
        <fullName evidence="16">Probable cation-transporting ATPase 13A2</fullName>
    </submittedName>
</protein>
<name>A0A2I4AK66_AUSLI</name>
<keyword evidence="6" id="KW-0067">ATP-binding</keyword>
<feature type="transmembrane region" description="Helical" evidence="11">
    <location>
        <begin position="371"/>
        <end position="391"/>
    </location>
</feature>
<dbReference type="FunFam" id="1.20.1110.10:FF:000023">
    <property type="entry name" value="Cation-transporting ATPase"/>
    <property type="match status" value="1"/>
</dbReference>
<dbReference type="InterPro" id="IPR004014">
    <property type="entry name" value="ATPase_P-typ_cation-transptr_N"/>
</dbReference>
<evidence type="ECO:0000256" key="9">
    <source>
        <dbReference type="ARBA" id="ARBA00022989"/>
    </source>
</evidence>
<dbReference type="PANTHER" id="PTHR45630:SF2">
    <property type="entry name" value="POLYAMINE-TRANSPORTING ATPASE 13A2"/>
    <property type="match status" value="1"/>
</dbReference>
<dbReference type="OrthoDB" id="48943at2759"/>
<keyword evidence="10 11" id="KW-0472">Membrane</keyword>
<dbReference type="SUPFAM" id="SSF81665">
    <property type="entry name" value="Calcium ATPase, transmembrane domain M"/>
    <property type="match status" value="1"/>
</dbReference>
<evidence type="ECO:0000256" key="1">
    <source>
        <dbReference type="ARBA" id="ARBA00004141"/>
    </source>
</evidence>
<dbReference type="AlphaFoldDB" id="A0A2I4AK66"/>
<accession>A0A2I4AK66</accession>
<evidence type="ECO:0000313" key="15">
    <source>
        <dbReference type="Proteomes" id="UP000192220"/>
    </source>
</evidence>
<dbReference type="GO" id="GO:0016243">
    <property type="term" value="P:regulation of autophagosome size"/>
    <property type="evidence" value="ECO:0007669"/>
    <property type="project" value="TreeGrafter"/>
</dbReference>
<evidence type="ECO:0000259" key="13">
    <source>
        <dbReference type="Pfam" id="PF00690"/>
    </source>
</evidence>
<evidence type="ECO:0000256" key="3">
    <source>
        <dbReference type="ARBA" id="ARBA00022692"/>
    </source>
</evidence>
<dbReference type="GO" id="GO:0046872">
    <property type="term" value="F:metal ion binding"/>
    <property type="evidence" value="ECO:0007669"/>
    <property type="project" value="UniProtKB-KW"/>
</dbReference>
<keyword evidence="8" id="KW-1278">Translocase</keyword>
<evidence type="ECO:0000256" key="5">
    <source>
        <dbReference type="ARBA" id="ARBA00022741"/>
    </source>
</evidence>
<sequence>MDSQGFTWVSWRVWLCRPLVVPLLLFHWWPRWGVLFRCRSCPLPLAEVLLITDDSGQLQVVEVQTEEVEEGSLELLGLEEEDEWRDDAQLLSLDRTLLLCFFVFRGLRYVWLNRREAFCPVSVLNENWTCQDLHGFQRGLSPREQSSRRSMFGKNLIDVPVKSCMRLLFEEVLNPFYVFQVFSLALWISDNYYYYAGCIIVISMISISVSLYETRKQSITLRDMALFVTGVKIRRESGEEDCVSSVELVPGDCLIIPQEGLLLPCDAALLAGECLVNESMLTGESVPVLKTPLPGDDRTYSSETERRHTVFCGTQIIQAKGGRRGGGEAIAVVTRTGFSTTKAFCGTIYIFVILSKVNVTWWEFIVRGLDIVTIVVPPALPVAITTGAIYAQSRLKKDGIFCINPPRINVSGKISVFCFDKTGTLTEEGLDVWGVTEGGPAGFSEMVPDPKLLPPGHVQSALACCHTVTLLKGQPLGDPLELK</sequence>
<feature type="transmembrane region" description="Helical" evidence="11">
    <location>
        <begin position="12"/>
        <end position="29"/>
    </location>
</feature>
<proteinExistence type="inferred from homology"/>
<evidence type="ECO:0000256" key="8">
    <source>
        <dbReference type="ARBA" id="ARBA00022967"/>
    </source>
</evidence>
<dbReference type="GO" id="GO:0006874">
    <property type="term" value="P:intracellular calcium ion homeostasis"/>
    <property type="evidence" value="ECO:0007669"/>
    <property type="project" value="TreeGrafter"/>
</dbReference>
<comment type="similarity">
    <text evidence="2">Belongs to the cation transport ATPase (P-type) (TC 3.A.3) family. Type V subfamily.</text>
</comment>
<dbReference type="GO" id="GO:0061909">
    <property type="term" value="P:autophagosome-lysosome fusion"/>
    <property type="evidence" value="ECO:0007669"/>
    <property type="project" value="TreeGrafter"/>
</dbReference>
<evidence type="ECO:0000256" key="10">
    <source>
        <dbReference type="ARBA" id="ARBA00023136"/>
    </source>
</evidence>
<organism evidence="15 16">
    <name type="scientific">Austrofundulus limnaeus</name>
    <name type="common">Annual killifish</name>
    <dbReference type="NCBI Taxonomy" id="52670"/>
    <lineage>
        <taxon>Eukaryota</taxon>
        <taxon>Metazoa</taxon>
        <taxon>Chordata</taxon>
        <taxon>Craniata</taxon>
        <taxon>Vertebrata</taxon>
        <taxon>Euteleostomi</taxon>
        <taxon>Actinopterygii</taxon>
        <taxon>Neopterygii</taxon>
        <taxon>Teleostei</taxon>
        <taxon>Neoteleostei</taxon>
        <taxon>Acanthomorphata</taxon>
        <taxon>Ovalentaria</taxon>
        <taxon>Atherinomorphae</taxon>
        <taxon>Cyprinodontiformes</taxon>
        <taxon>Rivulidae</taxon>
        <taxon>Austrofundulus</taxon>
    </lineage>
</organism>
<keyword evidence="7" id="KW-0460">Magnesium</keyword>
<dbReference type="GO" id="GO:0016887">
    <property type="term" value="F:ATP hydrolysis activity"/>
    <property type="evidence" value="ECO:0007669"/>
    <property type="project" value="InterPro"/>
</dbReference>
<dbReference type="GO" id="GO:0031902">
    <property type="term" value="C:late endosome membrane"/>
    <property type="evidence" value="ECO:0007669"/>
    <property type="project" value="TreeGrafter"/>
</dbReference>
<dbReference type="InterPro" id="IPR006544">
    <property type="entry name" value="P-type_TPase_V"/>
</dbReference>
<dbReference type="Pfam" id="PF00690">
    <property type="entry name" value="Cation_ATPase_N"/>
    <property type="match status" value="1"/>
</dbReference>
<feature type="domain" description="P-type ATPase A" evidence="12">
    <location>
        <begin position="233"/>
        <end position="342"/>
    </location>
</feature>
<feature type="transmembrane region" description="Helical" evidence="11">
    <location>
        <begin position="343"/>
        <end position="365"/>
    </location>
</feature>
<dbReference type="GO" id="GO:0140358">
    <property type="term" value="F:P-type transmembrane transporter activity"/>
    <property type="evidence" value="ECO:0007669"/>
    <property type="project" value="InterPro"/>
</dbReference>
<feature type="transmembrane region" description="Helical" evidence="11">
    <location>
        <begin position="194"/>
        <end position="212"/>
    </location>
</feature>
<dbReference type="InParanoid" id="A0A2I4AK66"/>
<evidence type="ECO:0000313" key="16">
    <source>
        <dbReference type="RefSeq" id="XP_013855872.1"/>
    </source>
</evidence>
<dbReference type="PRINTS" id="PR00119">
    <property type="entry name" value="CATATPASE"/>
</dbReference>
<dbReference type="Pfam" id="PF00122">
    <property type="entry name" value="E1-E2_ATPase"/>
    <property type="match status" value="1"/>
</dbReference>
<reference evidence="16" key="1">
    <citation type="submission" date="2025-08" db="UniProtKB">
        <authorList>
            <consortium name="RefSeq"/>
        </authorList>
    </citation>
    <scope>IDENTIFICATION</scope>
</reference>
<dbReference type="NCBIfam" id="TIGR01494">
    <property type="entry name" value="ATPase_P-type"/>
    <property type="match status" value="1"/>
</dbReference>
<evidence type="ECO:0000259" key="12">
    <source>
        <dbReference type="Pfam" id="PF00122"/>
    </source>
</evidence>
<evidence type="ECO:0000256" key="2">
    <source>
        <dbReference type="ARBA" id="ARBA00006000"/>
    </source>
</evidence>
<dbReference type="SUPFAM" id="SSF81653">
    <property type="entry name" value="Calcium ATPase, transduction domain A"/>
    <property type="match status" value="1"/>
</dbReference>
<dbReference type="Proteomes" id="UP000192220">
    <property type="component" value="Unplaced"/>
</dbReference>
<dbReference type="STRING" id="52670.A0A2I4AK66"/>
<dbReference type="FunFam" id="2.70.150.10:FF:000060">
    <property type="entry name" value="Cation-transporting ATPase"/>
    <property type="match status" value="1"/>
</dbReference>
<evidence type="ECO:0000256" key="6">
    <source>
        <dbReference type="ARBA" id="ARBA00022840"/>
    </source>
</evidence>
<keyword evidence="5" id="KW-0547">Nucleotide-binding</keyword>
<dbReference type="GO" id="GO:0010821">
    <property type="term" value="P:regulation of mitochondrion organization"/>
    <property type="evidence" value="ECO:0007669"/>
    <property type="project" value="TreeGrafter"/>
</dbReference>
<dbReference type="GO" id="GO:0019829">
    <property type="term" value="F:ATPase-coupled monoatomic cation transmembrane transporter activity"/>
    <property type="evidence" value="ECO:0007669"/>
    <property type="project" value="TreeGrafter"/>
</dbReference>
<keyword evidence="15" id="KW-1185">Reference proteome</keyword>
<dbReference type="Pfam" id="PF12409">
    <property type="entry name" value="P5-ATPase"/>
    <property type="match status" value="1"/>
</dbReference>
<keyword evidence="3 11" id="KW-0812">Transmembrane</keyword>
<comment type="subcellular location">
    <subcellularLocation>
        <location evidence="1">Membrane</location>
        <topology evidence="1">Multi-pass membrane protein</topology>
    </subcellularLocation>
</comment>
<dbReference type="GO" id="GO:0015203">
    <property type="term" value="F:polyamine transmembrane transporter activity"/>
    <property type="evidence" value="ECO:0007669"/>
    <property type="project" value="TreeGrafter"/>
</dbReference>
<feature type="non-terminal residue" evidence="16">
    <location>
        <position position="483"/>
    </location>
</feature>
<dbReference type="Gene3D" id="2.70.150.10">
    <property type="entry name" value="Calcium-transporting ATPase, cytoplasmic transduction domain A"/>
    <property type="match status" value="1"/>
</dbReference>
<feature type="transmembrane region" description="Helical" evidence="11">
    <location>
        <begin position="172"/>
        <end position="188"/>
    </location>
</feature>
<dbReference type="PANTHER" id="PTHR45630">
    <property type="entry name" value="CATION-TRANSPORTING ATPASE-RELATED"/>
    <property type="match status" value="1"/>
</dbReference>
<dbReference type="RefSeq" id="XP_013855872.1">
    <property type="nucleotide sequence ID" value="XM_014000418.1"/>
</dbReference>
<keyword evidence="4" id="KW-0479">Metal-binding</keyword>
<dbReference type="InterPro" id="IPR047819">
    <property type="entry name" value="P5A-ATPase_N"/>
</dbReference>
<evidence type="ECO:0000259" key="14">
    <source>
        <dbReference type="Pfam" id="PF12409"/>
    </source>
</evidence>
<dbReference type="InterPro" id="IPR001757">
    <property type="entry name" value="P_typ_ATPase"/>
</dbReference>
<dbReference type="InterPro" id="IPR008250">
    <property type="entry name" value="ATPase_P-typ_transduc_dom_A_sf"/>
</dbReference>
<evidence type="ECO:0000256" key="7">
    <source>
        <dbReference type="ARBA" id="ARBA00022842"/>
    </source>
</evidence>
<evidence type="ECO:0000256" key="4">
    <source>
        <dbReference type="ARBA" id="ARBA00022723"/>
    </source>
</evidence>
<dbReference type="InterPro" id="IPR059000">
    <property type="entry name" value="ATPase_P-type_domA"/>
</dbReference>
<feature type="domain" description="P5B-type ATPase N-terminal" evidence="14">
    <location>
        <begin position="2"/>
        <end position="111"/>
    </location>
</feature>
<feature type="domain" description="Cation-transporting P-type ATPase N-terminal" evidence="13">
    <location>
        <begin position="130"/>
        <end position="186"/>
    </location>
</feature>
<dbReference type="InterPro" id="IPR023298">
    <property type="entry name" value="ATPase_P-typ_TM_dom_sf"/>
</dbReference>
<dbReference type="GO" id="GO:0005524">
    <property type="term" value="F:ATP binding"/>
    <property type="evidence" value="ECO:0007669"/>
    <property type="project" value="UniProtKB-KW"/>
</dbReference>
<dbReference type="InterPro" id="IPR018303">
    <property type="entry name" value="ATPase_P-typ_P_site"/>
</dbReference>
<keyword evidence="9 11" id="KW-1133">Transmembrane helix</keyword>
<dbReference type="Gene3D" id="1.20.1110.10">
    <property type="entry name" value="Calcium-transporting ATPase, transmembrane domain"/>
    <property type="match status" value="1"/>
</dbReference>
<dbReference type="GeneID" id="106511670"/>
<dbReference type="KEGG" id="alim:106511670"/>
<gene>
    <name evidence="16" type="primary">LOC106511670</name>
</gene>